<proteinExistence type="predicted"/>
<dbReference type="Proteomes" id="UP000654004">
    <property type="component" value="Unassembled WGS sequence"/>
</dbReference>
<evidence type="ECO:0000313" key="3">
    <source>
        <dbReference type="Proteomes" id="UP000654004"/>
    </source>
</evidence>
<dbReference type="InterPro" id="IPR008571">
    <property type="entry name" value="HerA-like"/>
</dbReference>
<dbReference type="Gene3D" id="3.40.50.300">
    <property type="entry name" value="P-loop containing nucleotide triphosphate hydrolases"/>
    <property type="match status" value="2"/>
</dbReference>
<name>A0ABQ2QF70_9GAMM</name>
<evidence type="ECO:0000313" key="2">
    <source>
        <dbReference type="EMBL" id="GGP75584.1"/>
    </source>
</evidence>
<dbReference type="EMBL" id="BMQW01000001">
    <property type="protein sequence ID" value="GGP75584.1"/>
    <property type="molecule type" value="Genomic_DNA"/>
</dbReference>
<accession>A0ABQ2QF70</accession>
<evidence type="ECO:0000259" key="1">
    <source>
        <dbReference type="Pfam" id="PF01935"/>
    </source>
</evidence>
<protein>
    <recommendedName>
        <fullName evidence="1">Helicase HerA central domain-containing protein</fullName>
    </recommendedName>
</protein>
<dbReference type="Pfam" id="PF01935">
    <property type="entry name" value="DUF87"/>
    <property type="match status" value="1"/>
</dbReference>
<reference evidence="3" key="1">
    <citation type="journal article" date="2019" name="Int. J. Syst. Evol. Microbiol.">
        <title>The Global Catalogue of Microorganisms (GCM) 10K type strain sequencing project: providing services to taxonomists for standard genome sequencing and annotation.</title>
        <authorList>
            <consortium name="The Broad Institute Genomics Platform"/>
            <consortium name="The Broad Institute Genome Sequencing Center for Infectious Disease"/>
            <person name="Wu L."/>
            <person name="Ma J."/>
        </authorList>
    </citation>
    <scope>NUCLEOTIDE SEQUENCE [LARGE SCALE GENOMIC DNA]</scope>
    <source>
        <strain evidence="3">JCM 32305</strain>
    </source>
</reference>
<keyword evidence="3" id="KW-1185">Reference proteome</keyword>
<dbReference type="SUPFAM" id="SSF52540">
    <property type="entry name" value="P-loop containing nucleoside triphosphate hydrolases"/>
    <property type="match status" value="1"/>
</dbReference>
<dbReference type="InterPro" id="IPR002789">
    <property type="entry name" value="HerA_central"/>
</dbReference>
<dbReference type="PANTHER" id="PTHR42957:SF1">
    <property type="entry name" value="HELICASE MJ1565-RELATED"/>
    <property type="match status" value="1"/>
</dbReference>
<dbReference type="PANTHER" id="PTHR42957">
    <property type="entry name" value="HELICASE MJ1565-RELATED"/>
    <property type="match status" value="1"/>
</dbReference>
<dbReference type="InterPro" id="IPR027417">
    <property type="entry name" value="P-loop_NTPase"/>
</dbReference>
<gene>
    <name evidence="2" type="ORF">GCM10009410_04700</name>
</gene>
<organism evidence="2 3">
    <name type="scientific">Shewanella ulleungensis</name>
    <dbReference type="NCBI Taxonomy" id="2282699"/>
    <lineage>
        <taxon>Bacteria</taxon>
        <taxon>Pseudomonadati</taxon>
        <taxon>Pseudomonadota</taxon>
        <taxon>Gammaproteobacteria</taxon>
        <taxon>Alteromonadales</taxon>
        <taxon>Shewanellaceae</taxon>
        <taxon>Shewanella</taxon>
    </lineage>
</organism>
<sequence length="691" mass="77486">MSSLPIEQGEQLRVGTVDFVSPNEIRAVLDIDSPDSVALNAGTPRNFPRVNSYVLVSCDNGYLVGQIEWLAVERSPYPKQRDIQDFGLVNLPFPQKKISLNPVGTLKRVSKKGDDSFRFQRGSESFPSIGSAILLPTDLQLRSIVESGNNRRVIIGQSPLANNANVAVDPDRLFGRHIAVLGNTGSGKSCSVAGLIQWSLEAAMESEARPNARFIVLDPNGEYTRALGPDTKFKGRVFKVEANEGENQLQVPSWFWNSAEWASFTQASPKAQLPLLKRSLRAMRNEDFKLETDSNIEIKRFLGNVLVTLKHDKSAGKPFGQYGPAKGFLESIIKWKVSLEYYRDKTLDTGLNQPILKMTNYVVSRTPTDQIKYPTIQSDVSEVEDLINSINSCYIAFGGNENSLLPKSEDIPLPFEGNNLVAYLEALAQENGSEQYVEYLVARIRTMLSDTRMKPITNDAEQRVDLAGWLENYIGKDGAGEDDSCVSIIDLSLVPNEITHLVTAVISRIIFESLQRYRRLNNQTLPTVLVAEEAHTFIKRYRDDSENQDVAAVCCQVFEKIAREGRKFGLGMVISSQRPSELSPTVLSQCNTFLLHRISNDRDQDQVHKMVPDNLRGLLRELPSLPSQHAILMGWASELPVLVKMKSLTKEQQPHSDDPDFWDVWTRKDEDGNAVERNADWDAIVKEWQQS</sequence>
<feature type="domain" description="Helicase HerA central" evidence="1">
    <location>
        <begin position="159"/>
        <end position="310"/>
    </location>
</feature>
<comment type="caution">
    <text evidence="2">The sequence shown here is derived from an EMBL/GenBank/DDBJ whole genome shotgun (WGS) entry which is preliminary data.</text>
</comment>
<dbReference type="RefSeq" id="WP_188952943.1">
    <property type="nucleotide sequence ID" value="NZ_BMQW01000001.1"/>
</dbReference>